<proteinExistence type="inferred from homology"/>
<dbReference type="SUPFAM" id="SSF48350">
    <property type="entry name" value="GTPase activation domain, GAP"/>
    <property type="match status" value="1"/>
</dbReference>
<dbReference type="GO" id="GO:0007165">
    <property type="term" value="P:signal transduction"/>
    <property type="evidence" value="ECO:0007669"/>
    <property type="project" value="InterPro"/>
</dbReference>
<evidence type="ECO:0000256" key="5">
    <source>
        <dbReference type="ARBA" id="ARBA00022753"/>
    </source>
</evidence>
<comment type="similarity">
    <text evidence="3">Belongs to the inositol 1,4,5-trisphosphate 5-phosphatase type II family.</text>
</comment>
<dbReference type="InterPro" id="IPR031896">
    <property type="entry name" value="INPP5B_PH_dom"/>
</dbReference>
<organism evidence="12 13">
    <name type="scientific">Tetranychus urticae</name>
    <name type="common">Two-spotted spider mite</name>
    <dbReference type="NCBI Taxonomy" id="32264"/>
    <lineage>
        <taxon>Eukaryota</taxon>
        <taxon>Metazoa</taxon>
        <taxon>Ecdysozoa</taxon>
        <taxon>Arthropoda</taxon>
        <taxon>Chelicerata</taxon>
        <taxon>Arachnida</taxon>
        <taxon>Acari</taxon>
        <taxon>Acariformes</taxon>
        <taxon>Trombidiformes</taxon>
        <taxon>Prostigmata</taxon>
        <taxon>Eleutherengona</taxon>
        <taxon>Raphignathae</taxon>
        <taxon>Tetranychoidea</taxon>
        <taxon>Tetranychidae</taxon>
        <taxon>Tetranychus</taxon>
    </lineage>
</organism>
<dbReference type="HOGENOM" id="CLU_006779_2_0_1"/>
<dbReference type="InterPro" id="IPR013783">
    <property type="entry name" value="Ig-like_fold"/>
</dbReference>
<dbReference type="CDD" id="cd09093">
    <property type="entry name" value="INPP5c_INPP5B"/>
    <property type="match status" value="1"/>
</dbReference>
<sequence length="940" mass="108129">MSFLIVYIFTMDQHSINSLVNNFILPGHKNVQSISVGLFQECVITKRILTLVEYQQNYGLLVINRCDNSIEKSKQLTVDFVLPIDDRFKCEFGSSGINTGAGENIIAKIIHGKDKFIVELKYTENNRHFFTEVNKAQDVFLCKTNSSFDWLYRSYDCAAPSNLDERLSSNIAQKPYIKEEMNSSTKNTKNNNEFTSSSETLNTLLSNHPNTGITLSTSTAHGKESDRNGSGKIGKSSFYVNEIESPDDLSNIPRDIVAMGGASLAARETNIRLKMAMLEDQFMELKSFNLFIGSWNVNGQNCSVSLGENWLACDPSPPDIYAIGFQELDLSKEAFVFNDSTREEEWLQACTLSLHPGAIYVKVKLVRLIGMMLIVFVKRELEEHISNVAAETVGTGILGKMGNKGGVAIRFDFYNTSMCFVNSHLAAHVEEYERRNQDYNDICNRMIFSQFKPPKYIKDHDQVYWFGDLNYRLMDLNRDQVKRMLEEKAFDELLKHDQLRDQWRLKRIFHNFKEGPIKHPPTYKYDPGTDNWDSSEKNRPPAWCDRCLWRGDSIALLDYRSHARLKLSDHKPISALFESSVKVKNPTKFRKVYEEVMKKMDKIENEFLPQVSVDQSEINFGRVTFRESVQRYLSIANTGQVPVRFEFIQKPNEVRFCKPWLQIQPYESTIKPGDKLDVELKVYVDIESAQKLNSGLEEIYDILVLHLDGGKDLFIEIKGSYKPSSFGSSIETLVRLKIPIDEMPANEYHELQQKGEFSSAPVSWGIPKEIWLLVDHLFKYGLMQEDLFQQPGLDTHFQTIREGLDKGSLEGFTASIHSVAEALLIFLEALAEPLIPHSLYSRALENYHNFIACKQVINEMRDTHRRVFYYLISFMRELLRHSKYNNLDNKMLASIFGDIILRAPQQAQPNQKGNHQNNIQEIEKKKAGFIHHFLVNDFDP</sequence>
<keyword evidence="8" id="KW-0472">Membrane</keyword>
<dbReference type="FunFam" id="3.60.10.10:FF:000004">
    <property type="entry name" value="Type II inositol 1,4,5-trisphosphate 5-phosphatase"/>
    <property type="match status" value="1"/>
</dbReference>
<evidence type="ECO:0000256" key="6">
    <source>
        <dbReference type="ARBA" id="ARBA00022801"/>
    </source>
</evidence>
<dbReference type="PANTHER" id="PTHR11200">
    <property type="entry name" value="INOSITOL 5-PHOSPHATASE"/>
    <property type="match status" value="1"/>
</dbReference>
<dbReference type="SMART" id="SM00128">
    <property type="entry name" value="IPPc"/>
    <property type="match status" value="1"/>
</dbReference>
<dbReference type="InterPro" id="IPR047078">
    <property type="entry name" value="RhoGAP_OCRL1"/>
</dbReference>
<dbReference type="FunFam" id="2.60.40.10:FF:000132">
    <property type="entry name" value="Inositol polyphosphate 5-phosphatase OCRL-1 isoform b"/>
    <property type="match status" value="1"/>
</dbReference>
<keyword evidence="13" id="KW-1185">Reference proteome</keyword>
<feature type="domain" description="Rho-GAP" evidence="11">
    <location>
        <begin position="749"/>
        <end position="940"/>
    </location>
</feature>
<dbReference type="AlphaFoldDB" id="T1KC73"/>
<dbReference type="InterPro" id="IPR000300">
    <property type="entry name" value="IPPc"/>
</dbReference>
<comment type="subcellular location">
    <subcellularLocation>
        <location evidence="2">Cytoplasmic vesicle</location>
        <location evidence="2">Phagosome membrane</location>
    </subcellularLocation>
    <subcellularLocation>
        <location evidence="1">Early endosome membrane</location>
    </subcellularLocation>
</comment>
<evidence type="ECO:0000256" key="9">
    <source>
        <dbReference type="ARBA" id="ARBA00023329"/>
    </source>
</evidence>
<accession>T1KC73</accession>
<dbReference type="InterPro" id="IPR048869">
    <property type="entry name" value="OCRL-1_2_ASH"/>
</dbReference>
<dbReference type="InterPro" id="IPR037793">
    <property type="entry name" value="OCRL1/INPP5B_INPP5c"/>
</dbReference>
<feature type="region of interest" description="Disordered" evidence="10">
    <location>
        <begin position="212"/>
        <end position="233"/>
    </location>
</feature>
<dbReference type="GO" id="GO:0030670">
    <property type="term" value="C:phagocytic vesicle membrane"/>
    <property type="evidence" value="ECO:0007669"/>
    <property type="project" value="UniProtKB-SubCell"/>
</dbReference>
<dbReference type="CDD" id="cd04380">
    <property type="entry name" value="RhoGAP_OCRL1"/>
    <property type="match status" value="1"/>
</dbReference>
<evidence type="ECO:0000313" key="12">
    <source>
        <dbReference type="EnsemblMetazoa" id="tetur08g06610.1"/>
    </source>
</evidence>
<dbReference type="EnsemblMetazoa" id="tetur08g06610.1">
    <property type="protein sequence ID" value="tetur08g06610.1"/>
    <property type="gene ID" value="tetur08g06610"/>
</dbReference>
<dbReference type="EMBL" id="CAEY01001958">
    <property type="status" value="NOT_ANNOTATED_CDS"/>
    <property type="molecule type" value="Genomic_DNA"/>
</dbReference>
<reference evidence="12" key="2">
    <citation type="submission" date="2015-06" db="UniProtKB">
        <authorList>
            <consortium name="EnsemblMetazoa"/>
        </authorList>
    </citation>
    <scope>IDENTIFICATION</scope>
</reference>
<dbReference type="STRING" id="32264.T1KC73"/>
<dbReference type="Gene3D" id="1.10.555.10">
    <property type="entry name" value="Rho GTPase activation protein"/>
    <property type="match status" value="1"/>
</dbReference>
<dbReference type="Gene3D" id="3.60.10.10">
    <property type="entry name" value="Endonuclease/exonuclease/phosphatase"/>
    <property type="match status" value="1"/>
</dbReference>
<evidence type="ECO:0000256" key="1">
    <source>
        <dbReference type="ARBA" id="ARBA00004146"/>
    </source>
</evidence>
<dbReference type="PANTHER" id="PTHR11200:SF300">
    <property type="entry name" value="TYPE II INOSITOL 1,4,5-TRISPHOSPHATE 5-PHOSPHATASE"/>
    <property type="match status" value="1"/>
</dbReference>
<reference evidence="13" key="1">
    <citation type="submission" date="2011-08" db="EMBL/GenBank/DDBJ databases">
        <authorList>
            <person name="Rombauts S."/>
        </authorList>
    </citation>
    <scope>NUCLEOTIDE SEQUENCE</scope>
    <source>
        <strain evidence="13">London</strain>
    </source>
</reference>
<dbReference type="SMART" id="SM00324">
    <property type="entry name" value="RhoGAP"/>
    <property type="match status" value="1"/>
</dbReference>
<evidence type="ECO:0000256" key="8">
    <source>
        <dbReference type="ARBA" id="ARBA00023136"/>
    </source>
</evidence>
<protein>
    <recommendedName>
        <fullName evidence="4">phosphoinositide 5-phosphatase</fullName>
        <ecNumber evidence="4">3.1.3.36</ecNumber>
    </recommendedName>
</protein>
<dbReference type="InterPro" id="IPR000198">
    <property type="entry name" value="RhoGAP_dom"/>
</dbReference>
<dbReference type="eggNOG" id="KOG0565">
    <property type="taxonomic scope" value="Eukaryota"/>
</dbReference>
<evidence type="ECO:0000256" key="7">
    <source>
        <dbReference type="ARBA" id="ARBA00023098"/>
    </source>
</evidence>
<dbReference type="FunFam" id="1.10.555.10:FF:000012">
    <property type="entry name" value="Putative inositol polyphosphate 5-phosphatase OCRL-1"/>
    <property type="match status" value="1"/>
</dbReference>
<dbReference type="SUPFAM" id="SSF56219">
    <property type="entry name" value="DNase I-like"/>
    <property type="match status" value="1"/>
</dbReference>
<keyword evidence="9" id="KW-0968">Cytoplasmic vesicle</keyword>
<evidence type="ECO:0000256" key="10">
    <source>
        <dbReference type="SAM" id="MobiDB-lite"/>
    </source>
</evidence>
<dbReference type="Pfam" id="PF00620">
    <property type="entry name" value="RhoGAP"/>
    <property type="match status" value="1"/>
</dbReference>
<evidence type="ECO:0000256" key="2">
    <source>
        <dbReference type="ARBA" id="ARBA00004580"/>
    </source>
</evidence>
<name>T1KC73_TETUR</name>
<dbReference type="PROSITE" id="PS50238">
    <property type="entry name" value="RHOGAP"/>
    <property type="match status" value="1"/>
</dbReference>
<dbReference type="Gene3D" id="2.30.29.110">
    <property type="match status" value="1"/>
</dbReference>
<dbReference type="Pfam" id="PF21310">
    <property type="entry name" value="OCRL-like_ASH"/>
    <property type="match status" value="1"/>
</dbReference>
<dbReference type="Pfam" id="PF16776">
    <property type="entry name" value="INPP5B_PH"/>
    <property type="match status" value="1"/>
</dbReference>
<dbReference type="InterPro" id="IPR036691">
    <property type="entry name" value="Endo/exonu/phosph_ase_sf"/>
</dbReference>
<evidence type="ECO:0000256" key="3">
    <source>
        <dbReference type="ARBA" id="ARBA00005910"/>
    </source>
</evidence>
<dbReference type="GO" id="GO:0046856">
    <property type="term" value="P:phosphatidylinositol dephosphorylation"/>
    <property type="evidence" value="ECO:0007669"/>
    <property type="project" value="InterPro"/>
</dbReference>
<keyword evidence="7" id="KW-0443">Lipid metabolism</keyword>
<dbReference type="Pfam" id="PF22669">
    <property type="entry name" value="Exo_endo_phos2"/>
    <property type="match status" value="1"/>
</dbReference>
<keyword evidence="5" id="KW-0967">Endosome</keyword>
<dbReference type="GO" id="GO:0004439">
    <property type="term" value="F:phosphatidylinositol-4,5-bisphosphate 5-phosphatase activity"/>
    <property type="evidence" value="ECO:0007669"/>
    <property type="project" value="UniProtKB-EC"/>
</dbReference>
<dbReference type="Gene3D" id="2.60.40.10">
    <property type="entry name" value="Immunoglobulins"/>
    <property type="match status" value="1"/>
</dbReference>
<dbReference type="EC" id="3.1.3.36" evidence="4"/>
<dbReference type="InterPro" id="IPR008936">
    <property type="entry name" value="Rho_GTPase_activation_prot"/>
</dbReference>
<dbReference type="GO" id="GO:0052745">
    <property type="term" value="F:inositol phosphate phosphatase activity"/>
    <property type="evidence" value="ECO:0007669"/>
    <property type="project" value="InterPro"/>
</dbReference>
<keyword evidence="6" id="KW-0378">Hydrolase</keyword>
<dbReference type="InterPro" id="IPR046985">
    <property type="entry name" value="IP5"/>
</dbReference>
<evidence type="ECO:0000256" key="4">
    <source>
        <dbReference type="ARBA" id="ARBA00013044"/>
    </source>
</evidence>
<dbReference type="GO" id="GO:0031901">
    <property type="term" value="C:early endosome membrane"/>
    <property type="evidence" value="ECO:0007669"/>
    <property type="project" value="UniProtKB-SubCell"/>
</dbReference>
<evidence type="ECO:0000313" key="13">
    <source>
        <dbReference type="Proteomes" id="UP000015104"/>
    </source>
</evidence>
<evidence type="ECO:0000259" key="11">
    <source>
        <dbReference type="PROSITE" id="PS50238"/>
    </source>
</evidence>
<dbReference type="Proteomes" id="UP000015104">
    <property type="component" value="Unassembled WGS sequence"/>
</dbReference>